<gene>
    <name evidence="2" type="ORF">SETTUDRAFT_31649</name>
</gene>
<evidence type="ECO:0000313" key="3">
    <source>
        <dbReference type="Proteomes" id="UP000016935"/>
    </source>
</evidence>
<dbReference type="RefSeq" id="XP_008025082.1">
    <property type="nucleotide sequence ID" value="XM_008026891.1"/>
</dbReference>
<name>R0KDC2_EXST2</name>
<sequence length="350" mass="39340">MTEPRAFLQQLKSTSVHLPDFADYLSRLSNTIYRRIRTKSARKRSIEAEPTKKKKPLTYCKENLKAEMERLGPTIALPAKALDMKEPAVKVAALAPTPLVSSNSRALRSAYLLHPDRITGDFDAHRFEAAAHGQLVCRDISTCSANPALSPTTPDSRSEVADEGRSRSDLLISSPYNKPNHYLDLTSPSLPLQSVLLALALTALQPVVPTYATAPYTAALNLDAVLDVLRALARSEGVQWQEAKFYVVVFRSRLKERIDNDYLYKLDEESHAEACASGGLLKYWFGKSDAERRNLATCFWHSREDAYRGGLGPWHKKARAAGRELYENITFSTHWFTVLDEVKGYKFEDY</sequence>
<dbReference type="eggNOG" id="ENOG502S1N8">
    <property type="taxonomic scope" value="Eukaryota"/>
</dbReference>
<feature type="compositionally biased region" description="Basic and acidic residues" evidence="1">
    <location>
        <begin position="156"/>
        <end position="168"/>
    </location>
</feature>
<dbReference type="GeneID" id="19403565"/>
<reference evidence="2 3" key="2">
    <citation type="journal article" date="2013" name="PLoS Genet.">
        <title>Comparative genome structure, secondary metabolite, and effector coding capacity across Cochliobolus pathogens.</title>
        <authorList>
            <person name="Condon B.J."/>
            <person name="Leng Y."/>
            <person name="Wu D."/>
            <person name="Bushley K.E."/>
            <person name="Ohm R.A."/>
            <person name="Otillar R."/>
            <person name="Martin J."/>
            <person name="Schackwitz W."/>
            <person name="Grimwood J."/>
            <person name="MohdZainudin N."/>
            <person name="Xue C."/>
            <person name="Wang R."/>
            <person name="Manning V.A."/>
            <person name="Dhillon B."/>
            <person name="Tu Z.J."/>
            <person name="Steffenson B.J."/>
            <person name="Salamov A."/>
            <person name="Sun H."/>
            <person name="Lowry S."/>
            <person name="LaButti K."/>
            <person name="Han J."/>
            <person name="Copeland A."/>
            <person name="Lindquist E."/>
            <person name="Barry K."/>
            <person name="Schmutz J."/>
            <person name="Baker S.E."/>
            <person name="Ciuffetti L.M."/>
            <person name="Grigoriev I.V."/>
            <person name="Zhong S."/>
            <person name="Turgeon B.G."/>
        </authorList>
    </citation>
    <scope>NUCLEOTIDE SEQUENCE [LARGE SCALE GENOMIC DNA]</scope>
    <source>
        <strain evidence="3">28A</strain>
    </source>
</reference>
<proteinExistence type="predicted"/>
<organism evidence="2 3">
    <name type="scientific">Exserohilum turcicum (strain 28A)</name>
    <name type="common">Northern leaf blight fungus</name>
    <name type="synonym">Setosphaeria turcica</name>
    <dbReference type="NCBI Taxonomy" id="671987"/>
    <lineage>
        <taxon>Eukaryota</taxon>
        <taxon>Fungi</taxon>
        <taxon>Dikarya</taxon>
        <taxon>Ascomycota</taxon>
        <taxon>Pezizomycotina</taxon>
        <taxon>Dothideomycetes</taxon>
        <taxon>Pleosporomycetidae</taxon>
        <taxon>Pleosporales</taxon>
        <taxon>Pleosporineae</taxon>
        <taxon>Pleosporaceae</taxon>
        <taxon>Exserohilum</taxon>
    </lineage>
</organism>
<evidence type="ECO:0000313" key="2">
    <source>
        <dbReference type="EMBL" id="EOA87379.1"/>
    </source>
</evidence>
<dbReference type="Proteomes" id="UP000016935">
    <property type="component" value="Unassembled WGS sequence"/>
</dbReference>
<dbReference type="STRING" id="671987.R0KDC2"/>
<protein>
    <submittedName>
        <fullName evidence="2">Uncharacterized protein</fullName>
    </submittedName>
</protein>
<evidence type="ECO:0000256" key="1">
    <source>
        <dbReference type="SAM" id="MobiDB-lite"/>
    </source>
</evidence>
<dbReference type="EMBL" id="KB908592">
    <property type="protein sequence ID" value="EOA87379.1"/>
    <property type="molecule type" value="Genomic_DNA"/>
</dbReference>
<accession>R0KDC2</accession>
<keyword evidence="3" id="KW-1185">Reference proteome</keyword>
<feature type="region of interest" description="Disordered" evidence="1">
    <location>
        <begin position="147"/>
        <end position="173"/>
    </location>
</feature>
<dbReference type="PANTHER" id="PTHR36986:SF1">
    <property type="entry name" value="UPF0643 PROTEIN PB2B2.08"/>
    <property type="match status" value="1"/>
</dbReference>
<dbReference type="AlphaFoldDB" id="R0KDC2"/>
<dbReference type="HOGENOM" id="CLU_068116_0_0_1"/>
<dbReference type="PANTHER" id="PTHR36986">
    <property type="entry name" value="UPF0643 PROTEIN PB2B2.08"/>
    <property type="match status" value="1"/>
</dbReference>
<dbReference type="OrthoDB" id="2140489at2759"/>
<reference evidence="2 3" key="1">
    <citation type="journal article" date="2012" name="PLoS Pathog.">
        <title>Diverse lifestyles and strategies of plant pathogenesis encoded in the genomes of eighteen Dothideomycetes fungi.</title>
        <authorList>
            <person name="Ohm R.A."/>
            <person name="Feau N."/>
            <person name="Henrissat B."/>
            <person name="Schoch C.L."/>
            <person name="Horwitz B.A."/>
            <person name="Barry K.W."/>
            <person name="Condon B.J."/>
            <person name="Copeland A.C."/>
            <person name="Dhillon B."/>
            <person name="Glaser F."/>
            <person name="Hesse C.N."/>
            <person name="Kosti I."/>
            <person name="LaButti K."/>
            <person name="Lindquist E.A."/>
            <person name="Lucas S."/>
            <person name="Salamov A.A."/>
            <person name="Bradshaw R.E."/>
            <person name="Ciuffetti L."/>
            <person name="Hamelin R.C."/>
            <person name="Kema G.H.J."/>
            <person name="Lawrence C."/>
            <person name="Scott J.A."/>
            <person name="Spatafora J.W."/>
            <person name="Turgeon B.G."/>
            <person name="de Wit P.J.G.M."/>
            <person name="Zhong S."/>
            <person name="Goodwin S.B."/>
            <person name="Grigoriev I.V."/>
        </authorList>
    </citation>
    <scope>NUCLEOTIDE SEQUENCE [LARGE SCALE GENOMIC DNA]</scope>
    <source>
        <strain evidence="3">28A</strain>
    </source>
</reference>